<feature type="compositionally biased region" description="Basic and acidic residues" evidence="1">
    <location>
        <begin position="485"/>
        <end position="513"/>
    </location>
</feature>
<protein>
    <recommendedName>
        <fullName evidence="4">Meckel syndrome type 1 protein</fullName>
    </recommendedName>
</protein>
<name>A0ABX0PAE3_9BURK</name>
<dbReference type="Proteomes" id="UP000716322">
    <property type="component" value="Unassembled WGS sequence"/>
</dbReference>
<evidence type="ECO:0000256" key="1">
    <source>
        <dbReference type="SAM" id="MobiDB-lite"/>
    </source>
</evidence>
<dbReference type="EMBL" id="JAAQOM010000006">
    <property type="protein sequence ID" value="NIA54277.1"/>
    <property type="molecule type" value="Genomic_DNA"/>
</dbReference>
<feature type="compositionally biased region" description="Basic residues" evidence="1">
    <location>
        <begin position="474"/>
        <end position="484"/>
    </location>
</feature>
<accession>A0ABX0PAE3</accession>
<reference evidence="2 3" key="1">
    <citation type="submission" date="2020-03" db="EMBL/GenBank/DDBJ databases">
        <title>Genome sequence of strain Massilia sp. TW-1.</title>
        <authorList>
            <person name="Chaudhary D.K."/>
        </authorList>
    </citation>
    <scope>NUCLEOTIDE SEQUENCE [LARGE SCALE GENOMIC DNA]</scope>
    <source>
        <strain evidence="2 3">TW-1</strain>
    </source>
</reference>
<evidence type="ECO:0000313" key="3">
    <source>
        <dbReference type="Proteomes" id="UP000716322"/>
    </source>
</evidence>
<feature type="region of interest" description="Disordered" evidence="1">
    <location>
        <begin position="396"/>
        <end position="513"/>
    </location>
</feature>
<feature type="region of interest" description="Disordered" evidence="1">
    <location>
        <begin position="1"/>
        <end position="101"/>
    </location>
</feature>
<evidence type="ECO:0008006" key="4">
    <source>
        <dbReference type="Google" id="ProtNLM"/>
    </source>
</evidence>
<feature type="compositionally biased region" description="Basic and acidic residues" evidence="1">
    <location>
        <begin position="290"/>
        <end position="305"/>
    </location>
</feature>
<feature type="compositionally biased region" description="Basic and acidic residues" evidence="1">
    <location>
        <begin position="56"/>
        <end position="66"/>
    </location>
</feature>
<feature type="compositionally biased region" description="Low complexity" evidence="1">
    <location>
        <begin position="236"/>
        <end position="245"/>
    </location>
</feature>
<comment type="caution">
    <text evidence="2">The sequence shown here is derived from an EMBL/GenBank/DDBJ whole genome shotgun (WGS) entry which is preliminary data.</text>
</comment>
<feature type="compositionally biased region" description="Polar residues" evidence="1">
    <location>
        <begin position="1"/>
        <end position="15"/>
    </location>
</feature>
<feature type="compositionally biased region" description="Low complexity" evidence="1">
    <location>
        <begin position="179"/>
        <end position="196"/>
    </location>
</feature>
<feature type="compositionally biased region" description="Low complexity" evidence="1">
    <location>
        <begin position="411"/>
        <end position="435"/>
    </location>
</feature>
<sequence length="544" mass="55640">MKTQLLQDLQESGSTPLAAGEAMPPPSQPRRKPVVLADETRTPSIPPPPTAAVPADEAHTPPEPPRRPAVWHGPAAQRVDAGTPGQRLGPRTARRAPDVAARGTGVAIEAWAERAALAGAGESRPAPAPQQGGAPGPERPTMDVAAFFGRDERRSASHPAGPQTAAVEPARAATSGDSTPALPATPAPRTAPAGTTQGDALAGAAAVPRRPDPSDVPAGLAERESGIGPVPPPVAAPGGDAQAPVSARPADGSAPGIPVHGHVPAVQSNASVRPQGVEPDRAARQLPTARPDDTTLLRAPADERGPAAQWSATPRASAPDPRTEPMPERVASPVRAAADTPVSPWRRLWKRRVVAWSAAGALAAGVGGGAGWLYAGSRAESVPVAANTAQATATRGAQAYAAREPAPTVKAPPTASAPEPAQAPTPSSAAPIDAVKPPPPAEPEVKPAPPAPAPAVTPAAPRSVATVDLDAPKRAARHAAAARRRAAEKARRDATPEVRPAKAEPSPRERREETLMQCRAHGYDERQCIRRGCAMTRYGFACRG</sequence>
<dbReference type="RefSeq" id="WP_166859236.1">
    <property type="nucleotide sequence ID" value="NZ_JAAQOM010000006.1"/>
</dbReference>
<organism evidence="2 3">
    <name type="scientific">Telluria antibiotica</name>
    <dbReference type="NCBI Taxonomy" id="2717319"/>
    <lineage>
        <taxon>Bacteria</taxon>
        <taxon>Pseudomonadati</taxon>
        <taxon>Pseudomonadota</taxon>
        <taxon>Betaproteobacteria</taxon>
        <taxon>Burkholderiales</taxon>
        <taxon>Oxalobacteraceae</taxon>
        <taxon>Telluria group</taxon>
        <taxon>Telluria</taxon>
    </lineage>
</organism>
<keyword evidence="3" id="KW-1185">Reference proteome</keyword>
<proteinExistence type="predicted"/>
<evidence type="ECO:0000313" key="2">
    <source>
        <dbReference type="EMBL" id="NIA54277.1"/>
    </source>
</evidence>
<gene>
    <name evidence="2" type="ORF">HAV22_11605</name>
</gene>
<feature type="compositionally biased region" description="Low complexity" evidence="1">
    <location>
        <begin position="456"/>
        <end position="467"/>
    </location>
</feature>
<feature type="compositionally biased region" description="Pro residues" evidence="1">
    <location>
        <begin position="436"/>
        <end position="455"/>
    </location>
</feature>
<feature type="region of interest" description="Disordered" evidence="1">
    <location>
        <begin position="118"/>
        <end position="337"/>
    </location>
</feature>